<evidence type="ECO:0000259" key="3">
    <source>
        <dbReference type="PROSITE" id="PS51379"/>
    </source>
</evidence>
<gene>
    <name evidence="4" type="ORF">MKW94_020360</name>
</gene>
<evidence type="ECO:0000313" key="5">
    <source>
        <dbReference type="Proteomes" id="UP001177140"/>
    </source>
</evidence>
<dbReference type="Pfam" id="PF00037">
    <property type="entry name" value="Fer4"/>
    <property type="match status" value="1"/>
</dbReference>
<dbReference type="PANTHER" id="PTHR47275">
    <property type="entry name" value="NAD(P)H-QUINONE OXIDOREDUCTASE SUBUNIT I, CHLOROPLASTIC"/>
    <property type="match status" value="1"/>
</dbReference>
<protein>
    <recommendedName>
        <fullName evidence="3">4Fe-4S ferredoxin-type domain-containing protein</fullName>
    </recommendedName>
</protein>
<accession>A0AA42AYT4</accession>
<keyword evidence="5" id="KW-1185">Reference proteome</keyword>
<dbReference type="Proteomes" id="UP001177140">
    <property type="component" value="Unassembled WGS sequence"/>
</dbReference>
<keyword evidence="2" id="KW-1278">Translocase</keyword>
<organism evidence="4 5">
    <name type="scientific">Papaver nudicaule</name>
    <name type="common">Iceland poppy</name>
    <dbReference type="NCBI Taxonomy" id="74823"/>
    <lineage>
        <taxon>Eukaryota</taxon>
        <taxon>Viridiplantae</taxon>
        <taxon>Streptophyta</taxon>
        <taxon>Embryophyta</taxon>
        <taxon>Tracheophyta</taxon>
        <taxon>Spermatophyta</taxon>
        <taxon>Magnoliopsida</taxon>
        <taxon>Ranunculales</taxon>
        <taxon>Papaveraceae</taxon>
        <taxon>Papaveroideae</taxon>
        <taxon>Papaver</taxon>
    </lineage>
</organism>
<dbReference type="Gene3D" id="3.30.70.3270">
    <property type="match status" value="1"/>
</dbReference>
<dbReference type="InterPro" id="IPR017896">
    <property type="entry name" value="4Fe4S_Fe-S-bd"/>
</dbReference>
<dbReference type="SUPFAM" id="SSF54862">
    <property type="entry name" value="4Fe-4S ferredoxins"/>
    <property type="match status" value="1"/>
</dbReference>
<dbReference type="AlphaFoldDB" id="A0AA42AYT4"/>
<sequence length="108" mass="12385">MLPMVTGFINYGQQIVRTARYIGQSFMITLSHTNRLHVTIHYPYEKLITLECFCGRIHLDIDFGICIFCGNCVEYCPTNCLSIAEKYEISTSSRFEAGKKYQLVGVLF</sequence>
<evidence type="ECO:0000313" key="4">
    <source>
        <dbReference type="EMBL" id="MCL7044879.1"/>
    </source>
</evidence>
<dbReference type="GO" id="GO:0008137">
    <property type="term" value="F:NADH dehydrogenase (ubiquinone) activity"/>
    <property type="evidence" value="ECO:0007669"/>
    <property type="project" value="InterPro"/>
</dbReference>
<dbReference type="InterPro" id="IPR004497">
    <property type="entry name" value="NDHI"/>
</dbReference>
<feature type="domain" description="4Fe-4S ferredoxin-type" evidence="3">
    <location>
        <begin position="57"/>
        <end position="86"/>
    </location>
</feature>
<evidence type="ECO:0000256" key="2">
    <source>
        <dbReference type="ARBA" id="ARBA00022967"/>
    </source>
</evidence>
<reference evidence="4" key="1">
    <citation type="submission" date="2022-03" db="EMBL/GenBank/DDBJ databases">
        <title>A functionally conserved STORR gene fusion in Papaver species that diverged 16.8 million years ago.</title>
        <authorList>
            <person name="Catania T."/>
        </authorList>
    </citation>
    <scope>NUCLEOTIDE SEQUENCE</scope>
    <source>
        <strain evidence="4">S-191538</strain>
    </source>
</reference>
<name>A0AA42AYT4_PAPNU</name>
<comment type="caution">
    <text evidence="4">The sequence shown here is derived from an EMBL/GenBank/DDBJ whole genome shotgun (WGS) entry which is preliminary data.</text>
</comment>
<keyword evidence="1" id="KW-0677">Repeat</keyword>
<dbReference type="PROSITE" id="PS51379">
    <property type="entry name" value="4FE4S_FER_2"/>
    <property type="match status" value="1"/>
</dbReference>
<dbReference type="PROSITE" id="PS00198">
    <property type="entry name" value="4FE4S_FER_1"/>
    <property type="match status" value="1"/>
</dbReference>
<evidence type="ECO:0000256" key="1">
    <source>
        <dbReference type="ARBA" id="ARBA00022737"/>
    </source>
</evidence>
<dbReference type="InterPro" id="IPR017900">
    <property type="entry name" value="4Fe4S_Fe_S_CS"/>
</dbReference>
<dbReference type="PANTHER" id="PTHR47275:SF1">
    <property type="entry name" value="NAD(P)H-QUINONE OXIDOREDUCTASE SUBUNIT I, CHLOROPLASTIC"/>
    <property type="match status" value="1"/>
</dbReference>
<dbReference type="EMBL" id="JAJJMA010263104">
    <property type="protein sequence ID" value="MCL7044879.1"/>
    <property type="molecule type" value="Genomic_DNA"/>
</dbReference>
<proteinExistence type="predicted"/>